<gene>
    <name evidence="3" type="ORF">GCM10010885_04800</name>
</gene>
<dbReference type="Proteomes" id="UP000637695">
    <property type="component" value="Unassembled WGS sequence"/>
</dbReference>
<evidence type="ECO:0000313" key="4">
    <source>
        <dbReference type="Proteomes" id="UP000637695"/>
    </source>
</evidence>
<feature type="chain" id="PRO_5039242179" evidence="2">
    <location>
        <begin position="29"/>
        <end position="330"/>
    </location>
</feature>
<dbReference type="EMBL" id="BMOY01000004">
    <property type="protein sequence ID" value="GGI98267.1"/>
    <property type="molecule type" value="Genomic_DNA"/>
</dbReference>
<feature type="signal peptide" evidence="2">
    <location>
        <begin position="1"/>
        <end position="28"/>
    </location>
</feature>
<protein>
    <submittedName>
        <fullName evidence="3">Uncharacterized protein</fullName>
    </submittedName>
</protein>
<feature type="coiled-coil region" evidence="1">
    <location>
        <begin position="46"/>
        <end position="132"/>
    </location>
</feature>
<organism evidence="3 4">
    <name type="scientific">Alicyclobacillus cellulosilyticus</name>
    <dbReference type="NCBI Taxonomy" id="1003997"/>
    <lineage>
        <taxon>Bacteria</taxon>
        <taxon>Bacillati</taxon>
        <taxon>Bacillota</taxon>
        <taxon>Bacilli</taxon>
        <taxon>Bacillales</taxon>
        <taxon>Alicyclobacillaceae</taxon>
        <taxon>Alicyclobacillus</taxon>
    </lineage>
</organism>
<sequence length="330" mass="34077">MVLRKTQTMGAVAACVLTSALATPAVLAKDASSQLQAQFAARYQQNQQLEAQLLQQAASLQSANQTVAQLKATVDTLNQQIAALYAAEQTLANAEANIPADVGGGQPLLQQRAKLKAQAKAAQSQIAKDRREKKPVQLRLDELRYKEIAMLEDEVDLRIKEADSQRKGGWKQPLDGALRELQKTILDLQASAIRYTKLWIQLAKAPSATSSGSTTSGSSASGSASGVPASVTGLAYATSSIVIPASGAAAVTDVVAVQPTVKDAAGNTLAVSGVYSLSGPEGAQGVSIDPVTGTVTVQPGATPGTYTVTFTQGGVSESVTLTVTAQTSGQ</sequence>
<accession>A0A917K5K2</accession>
<keyword evidence="1" id="KW-0175">Coiled coil</keyword>
<keyword evidence="4" id="KW-1185">Reference proteome</keyword>
<comment type="caution">
    <text evidence="3">The sequence shown here is derived from an EMBL/GenBank/DDBJ whole genome shotgun (WGS) entry which is preliminary data.</text>
</comment>
<evidence type="ECO:0000256" key="2">
    <source>
        <dbReference type="SAM" id="SignalP"/>
    </source>
</evidence>
<proteinExistence type="predicted"/>
<reference evidence="3" key="1">
    <citation type="journal article" date="2014" name="Int. J. Syst. Evol. Microbiol.">
        <title>Complete genome sequence of Corynebacterium casei LMG S-19264T (=DSM 44701T), isolated from a smear-ripened cheese.</title>
        <authorList>
            <consortium name="US DOE Joint Genome Institute (JGI-PGF)"/>
            <person name="Walter F."/>
            <person name="Albersmeier A."/>
            <person name="Kalinowski J."/>
            <person name="Ruckert C."/>
        </authorList>
    </citation>
    <scope>NUCLEOTIDE SEQUENCE</scope>
    <source>
        <strain evidence="3">JCM 18487</strain>
    </source>
</reference>
<dbReference type="AlphaFoldDB" id="A0A917K5K2"/>
<name>A0A917K5K2_9BACL</name>
<dbReference type="RefSeq" id="WP_188880930.1">
    <property type="nucleotide sequence ID" value="NZ_BMOY01000004.1"/>
</dbReference>
<reference evidence="3" key="2">
    <citation type="submission" date="2020-09" db="EMBL/GenBank/DDBJ databases">
        <authorList>
            <person name="Sun Q."/>
            <person name="Ohkuma M."/>
        </authorList>
    </citation>
    <scope>NUCLEOTIDE SEQUENCE</scope>
    <source>
        <strain evidence="3">JCM 18487</strain>
    </source>
</reference>
<evidence type="ECO:0000256" key="1">
    <source>
        <dbReference type="SAM" id="Coils"/>
    </source>
</evidence>
<keyword evidence="2" id="KW-0732">Signal</keyword>
<evidence type="ECO:0000313" key="3">
    <source>
        <dbReference type="EMBL" id="GGI98267.1"/>
    </source>
</evidence>